<keyword evidence="3" id="KW-1185">Reference proteome</keyword>
<reference evidence="2 3" key="1">
    <citation type="journal article" date="2020" name="ISME J.">
        <title>Uncovering the hidden diversity of litter-decomposition mechanisms in mushroom-forming fungi.</title>
        <authorList>
            <person name="Floudas D."/>
            <person name="Bentzer J."/>
            <person name="Ahren D."/>
            <person name="Johansson T."/>
            <person name="Persson P."/>
            <person name="Tunlid A."/>
        </authorList>
    </citation>
    <scope>NUCLEOTIDE SEQUENCE [LARGE SCALE GENOMIC DNA]</scope>
    <source>
        <strain evidence="2 3">CBS 175.51</strain>
    </source>
</reference>
<gene>
    <name evidence="2" type="ORF">D9611_007927</name>
</gene>
<evidence type="ECO:0000259" key="1">
    <source>
        <dbReference type="Pfam" id="PF08719"/>
    </source>
</evidence>
<dbReference type="EMBL" id="JAACJK010000004">
    <property type="protein sequence ID" value="KAF5340355.1"/>
    <property type="molecule type" value="Genomic_DNA"/>
</dbReference>
<evidence type="ECO:0000313" key="2">
    <source>
        <dbReference type="EMBL" id="KAF5340355.1"/>
    </source>
</evidence>
<dbReference type="Pfam" id="PF08719">
    <property type="entry name" value="NADAR"/>
    <property type="match status" value="1"/>
</dbReference>
<dbReference type="Proteomes" id="UP000541558">
    <property type="component" value="Unassembled WGS sequence"/>
</dbReference>
<name>A0A8H5CEP6_9AGAR</name>
<dbReference type="AlphaFoldDB" id="A0A8H5CEP6"/>
<comment type="caution">
    <text evidence="2">The sequence shown here is derived from an EMBL/GenBank/DDBJ whole genome shotgun (WGS) entry which is preliminary data.</text>
</comment>
<dbReference type="InterPro" id="IPR012816">
    <property type="entry name" value="NADAR"/>
</dbReference>
<feature type="domain" description="NADAR" evidence="1">
    <location>
        <begin position="10"/>
        <end position="173"/>
    </location>
</feature>
<organism evidence="2 3">
    <name type="scientific">Ephemerocybe angulata</name>
    <dbReference type="NCBI Taxonomy" id="980116"/>
    <lineage>
        <taxon>Eukaryota</taxon>
        <taxon>Fungi</taxon>
        <taxon>Dikarya</taxon>
        <taxon>Basidiomycota</taxon>
        <taxon>Agaricomycotina</taxon>
        <taxon>Agaricomycetes</taxon>
        <taxon>Agaricomycetidae</taxon>
        <taxon>Agaricales</taxon>
        <taxon>Agaricineae</taxon>
        <taxon>Psathyrellaceae</taxon>
        <taxon>Ephemerocybe</taxon>
    </lineage>
</organism>
<sequence length="179" mass="20110">MSLAADDYIFFWKTNERYGWASQWYPSPFTATVTIDGEEQSHTFPSAEHWMMAQKALLFSDADVAKEVLAISGSTSGDMAAVKALGRQVSNFDDATWKANRMKIVVEGNLHKFRQDEELKAQLLATGEKRLVEASPRDRIWGVGFGEKNALSQKERWGLNLLGEALEEARKILKAEVVI</sequence>
<proteinExistence type="predicted"/>
<evidence type="ECO:0000313" key="3">
    <source>
        <dbReference type="Proteomes" id="UP000541558"/>
    </source>
</evidence>
<dbReference type="Gene3D" id="1.10.357.40">
    <property type="entry name" value="YbiA-like"/>
    <property type="match status" value="1"/>
</dbReference>
<dbReference type="InterPro" id="IPR037238">
    <property type="entry name" value="YbiA-like_sf"/>
</dbReference>
<dbReference type="NCBIfam" id="TIGR02464">
    <property type="entry name" value="ribofla_fusion"/>
    <property type="match status" value="1"/>
</dbReference>
<accession>A0A8H5CEP6</accession>
<dbReference type="SUPFAM" id="SSF143990">
    <property type="entry name" value="YbiA-like"/>
    <property type="match status" value="1"/>
</dbReference>
<protein>
    <recommendedName>
        <fullName evidence="1">NADAR domain-containing protein</fullName>
    </recommendedName>
</protein>
<dbReference type="OrthoDB" id="206452at2759"/>
<dbReference type="CDD" id="cd15457">
    <property type="entry name" value="NADAR"/>
    <property type="match status" value="1"/>
</dbReference>